<dbReference type="AlphaFoldDB" id="A0AA86QXP0"/>
<dbReference type="Proteomes" id="UP001642409">
    <property type="component" value="Unassembled WGS sequence"/>
</dbReference>
<dbReference type="EMBL" id="CAXDID020000113">
    <property type="protein sequence ID" value="CAL6029998.1"/>
    <property type="molecule type" value="Genomic_DNA"/>
</dbReference>
<accession>A0AA86QXP0</accession>
<evidence type="ECO:0000313" key="1">
    <source>
        <dbReference type="EMBL" id="CAI9962672.1"/>
    </source>
</evidence>
<gene>
    <name evidence="2" type="ORF">HINF_LOCUS32875</name>
    <name evidence="1" type="ORF">HINF_LOCUS50317</name>
</gene>
<comment type="caution">
    <text evidence="1">The sequence shown here is derived from an EMBL/GenBank/DDBJ whole genome shotgun (WGS) entry which is preliminary data.</text>
</comment>
<name>A0AA86QXP0_9EUKA</name>
<keyword evidence="3" id="KW-1185">Reference proteome</keyword>
<sequence length="144" mass="17506">MPRFKELILKAINEHFLSQGMPEQTNQPLKESLVNYRRHYAIRRIHLKFKQIAAQLGLTEKEVSQMFRTLQDQELDAWPQQKIQEVTDKAKELWEKYTQYSKDDRKVLIRKWIDKEFNLSSEFQYSPKKITNKINYILKKLYDQ</sequence>
<reference evidence="1" key="1">
    <citation type="submission" date="2023-06" db="EMBL/GenBank/DDBJ databases">
        <authorList>
            <person name="Kurt Z."/>
        </authorList>
    </citation>
    <scope>NUCLEOTIDE SEQUENCE</scope>
</reference>
<evidence type="ECO:0000313" key="2">
    <source>
        <dbReference type="EMBL" id="CAL6029998.1"/>
    </source>
</evidence>
<proteinExistence type="predicted"/>
<evidence type="ECO:0000313" key="3">
    <source>
        <dbReference type="Proteomes" id="UP001642409"/>
    </source>
</evidence>
<organism evidence="1">
    <name type="scientific">Hexamita inflata</name>
    <dbReference type="NCBI Taxonomy" id="28002"/>
    <lineage>
        <taxon>Eukaryota</taxon>
        <taxon>Metamonada</taxon>
        <taxon>Diplomonadida</taxon>
        <taxon>Hexamitidae</taxon>
        <taxon>Hexamitinae</taxon>
        <taxon>Hexamita</taxon>
    </lineage>
</organism>
<protein>
    <submittedName>
        <fullName evidence="2">Hypothetical_protein</fullName>
    </submittedName>
</protein>
<reference evidence="2 3" key="2">
    <citation type="submission" date="2024-07" db="EMBL/GenBank/DDBJ databases">
        <authorList>
            <person name="Akdeniz Z."/>
        </authorList>
    </citation>
    <scope>NUCLEOTIDE SEQUENCE [LARGE SCALE GENOMIC DNA]</scope>
</reference>
<dbReference type="EMBL" id="CATOUU010000959">
    <property type="protein sequence ID" value="CAI9962672.1"/>
    <property type="molecule type" value="Genomic_DNA"/>
</dbReference>